<dbReference type="SUPFAM" id="SSF53474">
    <property type="entry name" value="alpha/beta-Hydrolases"/>
    <property type="match status" value="1"/>
</dbReference>
<comment type="caution">
    <text evidence="12">The sequence shown here is derived from an EMBL/GenBank/DDBJ whole genome shotgun (WGS) entry which is preliminary data.</text>
</comment>
<evidence type="ECO:0000259" key="10">
    <source>
        <dbReference type="Pfam" id="PF00081"/>
    </source>
</evidence>
<dbReference type="PRINTS" id="PR01703">
    <property type="entry name" value="MNSODISMTASE"/>
</dbReference>
<evidence type="ECO:0000313" key="12">
    <source>
        <dbReference type="EMBL" id="KAF4322470.1"/>
    </source>
</evidence>
<keyword evidence="7" id="KW-0408">Iron</keyword>
<keyword evidence="6" id="KW-0560">Oxidoreductase</keyword>
<comment type="cofactor">
    <cofactor evidence="1">
        <name>Fe cation</name>
        <dbReference type="ChEBI" id="CHEBI:24875"/>
    </cofactor>
</comment>
<evidence type="ECO:0000256" key="3">
    <source>
        <dbReference type="ARBA" id="ARBA00012682"/>
    </source>
</evidence>
<dbReference type="InterPro" id="IPR019832">
    <property type="entry name" value="Mn/Fe_SOD_C"/>
</dbReference>
<sequence length="469" mass="53140">MYDLAHYAHQLGFNVVMFDYGFASQVNKAVATGGKAESQQLLGAIQFAKQRGAQELVVWGFSMGAGTALQTGLITKDVDAMILDSTFLLEPDTLYHNIHNQIDLPRQPTLQIMNLLFPILNGTGLQQIPYQEVKKEDYPFPIFFIHGTEDEKAPYPIAELLAANQTNPYSDEWIVDGAHHELIFREHPKEYLRRVSTFLSHVTKTSSDDSNREAVENPSSAAGKANTPHPSVQTQASAAVQSPNANEEGTPNANAAVVKEKPVPIGGHTLPPLPYAYNALEPHIDEMTMRIHHDKHHQSYVDGLNTAEKKLAESRKKNNFELIKHWERELAFNGAGHYLHTIFWTIMNPKGGGKPSGMLAEQIKRDFGSYEAFKNQFTEAANKVEGSGWAMLVWSPRAHRLEILQAEKHQNLSQSDIVPLLPLDVWEHAYYLKHQNERKKYIEDWWKVVYWPAVAERYETARKLLWPPY</sequence>
<dbReference type="Proteomes" id="UP000702964">
    <property type="component" value="Unassembled WGS sequence"/>
</dbReference>
<evidence type="ECO:0000256" key="2">
    <source>
        <dbReference type="ARBA" id="ARBA00008714"/>
    </source>
</evidence>
<dbReference type="AlphaFoldDB" id="A0A8J4SKC9"/>
<proteinExistence type="inferred from homology"/>
<dbReference type="FunFam" id="3.55.40.20:FF:000004">
    <property type="entry name" value="Superoxide dismutase [Fe]"/>
    <property type="match status" value="1"/>
</dbReference>
<evidence type="ECO:0000313" key="13">
    <source>
        <dbReference type="Proteomes" id="UP000702964"/>
    </source>
</evidence>
<gene>
    <name evidence="12" type="ORF">G195_004607</name>
</gene>
<comment type="catalytic activity">
    <reaction evidence="8">
        <text>2 superoxide + 2 H(+) = H2O2 + O2</text>
        <dbReference type="Rhea" id="RHEA:20696"/>
        <dbReference type="ChEBI" id="CHEBI:15378"/>
        <dbReference type="ChEBI" id="CHEBI:15379"/>
        <dbReference type="ChEBI" id="CHEBI:16240"/>
        <dbReference type="ChEBI" id="CHEBI:18421"/>
        <dbReference type="EC" id="1.15.1.1"/>
    </reaction>
</comment>
<dbReference type="EC" id="1.15.1.1" evidence="3"/>
<dbReference type="Gene3D" id="3.40.50.1820">
    <property type="entry name" value="alpha/beta hydrolase"/>
    <property type="match status" value="1"/>
</dbReference>
<dbReference type="PANTHER" id="PTHR11404">
    <property type="entry name" value="SUPEROXIDE DISMUTASE 2"/>
    <property type="match status" value="1"/>
</dbReference>
<feature type="compositionally biased region" description="Polar residues" evidence="9">
    <location>
        <begin position="228"/>
        <end position="251"/>
    </location>
</feature>
<name>A0A8J4SKC9_9STRA</name>
<dbReference type="InterPro" id="IPR001189">
    <property type="entry name" value="Mn/Fe_SOD"/>
</dbReference>
<feature type="domain" description="Manganese/iron superoxide dismutase N-terminal" evidence="10">
    <location>
        <begin position="268"/>
        <end position="347"/>
    </location>
</feature>
<dbReference type="GO" id="GO:0004784">
    <property type="term" value="F:superoxide dismutase activity"/>
    <property type="evidence" value="ECO:0007669"/>
    <property type="project" value="UniProtKB-EC"/>
</dbReference>
<dbReference type="Pfam" id="PF02777">
    <property type="entry name" value="Sod_Fe_C"/>
    <property type="match status" value="1"/>
</dbReference>
<evidence type="ECO:0000256" key="9">
    <source>
        <dbReference type="SAM" id="MobiDB-lite"/>
    </source>
</evidence>
<feature type="compositionally biased region" description="Basic and acidic residues" evidence="9">
    <location>
        <begin position="206"/>
        <end position="215"/>
    </location>
</feature>
<keyword evidence="5" id="KW-0479">Metal-binding</keyword>
<dbReference type="PANTHER" id="PTHR11404:SF6">
    <property type="entry name" value="SUPEROXIDE DISMUTASE [MN], MITOCHONDRIAL"/>
    <property type="match status" value="1"/>
</dbReference>
<dbReference type="EMBL" id="AOFI03000069">
    <property type="protein sequence ID" value="KAF4322470.1"/>
    <property type="molecule type" value="Genomic_DNA"/>
</dbReference>
<evidence type="ECO:0000256" key="6">
    <source>
        <dbReference type="ARBA" id="ARBA00023002"/>
    </source>
</evidence>
<protein>
    <recommendedName>
        <fullName evidence="4">Superoxide dismutase [Fe]</fullName>
        <ecNumber evidence="3">1.15.1.1</ecNumber>
    </recommendedName>
</protein>
<dbReference type="Pfam" id="PF00081">
    <property type="entry name" value="Sod_Fe_N"/>
    <property type="match status" value="1"/>
</dbReference>
<dbReference type="Gene3D" id="1.10.287.990">
    <property type="entry name" value="Fe,Mn superoxide dismutase (SOD) domain"/>
    <property type="match status" value="1"/>
</dbReference>
<evidence type="ECO:0000256" key="1">
    <source>
        <dbReference type="ARBA" id="ARBA00001962"/>
    </source>
</evidence>
<dbReference type="InterPro" id="IPR036314">
    <property type="entry name" value="SOD_C_sf"/>
</dbReference>
<feature type="domain" description="Manganese/iron superoxide dismutase C-terminal" evidence="11">
    <location>
        <begin position="355"/>
        <end position="457"/>
    </location>
</feature>
<evidence type="ECO:0000256" key="4">
    <source>
        <dbReference type="ARBA" id="ARBA00014767"/>
    </source>
</evidence>
<evidence type="ECO:0000259" key="11">
    <source>
        <dbReference type="Pfam" id="PF02777"/>
    </source>
</evidence>
<dbReference type="PROSITE" id="PS00088">
    <property type="entry name" value="SOD_MN"/>
    <property type="match status" value="1"/>
</dbReference>
<feature type="region of interest" description="Disordered" evidence="9">
    <location>
        <begin position="203"/>
        <end position="251"/>
    </location>
</feature>
<dbReference type="GO" id="GO:0046872">
    <property type="term" value="F:metal ion binding"/>
    <property type="evidence" value="ECO:0007669"/>
    <property type="project" value="UniProtKB-KW"/>
</dbReference>
<dbReference type="InterPro" id="IPR036324">
    <property type="entry name" value="Mn/Fe_SOD_N_sf"/>
</dbReference>
<evidence type="ECO:0000256" key="7">
    <source>
        <dbReference type="ARBA" id="ARBA00023004"/>
    </source>
</evidence>
<evidence type="ECO:0000256" key="8">
    <source>
        <dbReference type="ARBA" id="ARBA00049204"/>
    </source>
</evidence>
<organism evidence="12 13">
    <name type="scientific">Phytophthora kernoviae 00238/432</name>
    <dbReference type="NCBI Taxonomy" id="1284355"/>
    <lineage>
        <taxon>Eukaryota</taxon>
        <taxon>Sar</taxon>
        <taxon>Stramenopiles</taxon>
        <taxon>Oomycota</taxon>
        <taxon>Peronosporomycetes</taxon>
        <taxon>Peronosporales</taxon>
        <taxon>Peronosporaceae</taxon>
        <taxon>Phytophthora</taxon>
    </lineage>
</organism>
<dbReference type="Gene3D" id="3.55.40.20">
    <property type="entry name" value="Iron/manganese superoxide dismutase, C-terminal domain"/>
    <property type="match status" value="1"/>
</dbReference>
<reference evidence="12" key="2">
    <citation type="submission" date="2020-02" db="EMBL/GenBank/DDBJ databases">
        <authorList>
            <person name="Studholme D.J."/>
        </authorList>
    </citation>
    <scope>NUCLEOTIDE SEQUENCE</scope>
    <source>
        <strain evidence="12">00238/432</strain>
    </source>
</reference>
<dbReference type="InterPro" id="IPR019833">
    <property type="entry name" value="Mn/Fe_SOD_BS"/>
</dbReference>
<accession>A0A8J4SKC9</accession>
<dbReference type="SUPFAM" id="SSF46609">
    <property type="entry name" value="Fe,Mn superoxide dismutase (SOD), N-terminal domain"/>
    <property type="match status" value="1"/>
</dbReference>
<dbReference type="SUPFAM" id="SSF54719">
    <property type="entry name" value="Fe,Mn superoxide dismutase (SOD), C-terminal domain"/>
    <property type="match status" value="1"/>
</dbReference>
<comment type="similarity">
    <text evidence="2">Belongs to the iron/manganese superoxide dismutase family.</text>
</comment>
<dbReference type="InterPro" id="IPR050265">
    <property type="entry name" value="Fe/Mn_Superoxide_Dismutase"/>
</dbReference>
<evidence type="ECO:0000256" key="5">
    <source>
        <dbReference type="ARBA" id="ARBA00022723"/>
    </source>
</evidence>
<dbReference type="InterPro" id="IPR019831">
    <property type="entry name" value="Mn/Fe_SOD_N"/>
</dbReference>
<dbReference type="InterPro" id="IPR029058">
    <property type="entry name" value="AB_hydrolase_fold"/>
</dbReference>
<dbReference type="FunFam" id="1.10.287.990:FF:000001">
    <property type="entry name" value="Superoxide dismutase"/>
    <property type="match status" value="1"/>
</dbReference>
<reference evidence="12" key="1">
    <citation type="journal article" date="2015" name="Genom Data">
        <title>Draft genome sequences of Phytophthora kernoviae and Phytophthora ramorum lineage EU2 from Scotland.</title>
        <authorList>
            <person name="Sambles C."/>
            <person name="Schlenzig A."/>
            <person name="O'Neill P."/>
            <person name="Grant M."/>
            <person name="Studholme D.J."/>
        </authorList>
    </citation>
    <scope>NUCLEOTIDE SEQUENCE</scope>
    <source>
        <strain evidence="12">00238/432</strain>
    </source>
</reference>